<evidence type="ECO:0000313" key="3">
    <source>
        <dbReference type="Proteomes" id="UP001202248"/>
    </source>
</evidence>
<name>A0ABS9SLY8_9BACT</name>
<reference evidence="2 3" key="1">
    <citation type="submission" date="2022-02" db="EMBL/GenBank/DDBJ databases">
        <authorList>
            <person name="Min J."/>
        </authorList>
    </citation>
    <scope>NUCLEOTIDE SEQUENCE [LARGE SCALE GENOMIC DNA]</scope>
    <source>
        <strain evidence="2 3">GR10-1</strain>
    </source>
</reference>
<feature type="chain" id="PRO_5046390835" description="DUF4136 domain-containing protein" evidence="1">
    <location>
        <begin position="23"/>
        <end position="84"/>
    </location>
</feature>
<feature type="signal peptide" evidence="1">
    <location>
        <begin position="1"/>
        <end position="22"/>
    </location>
</feature>
<dbReference type="EMBL" id="JAKWBL010000003">
    <property type="protein sequence ID" value="MCH5599382.1"/>
    <property type="molecule type" value="Genomic_DNA"/>
</dbReference>
<proteinExistence type="predicted"/>
<keyword evidence="3" id="KW-1185">Reference proteome</keyword>
<dbReference type="PROSITE" id="PS51257">
    <property type="entry name" value="PROKAR_LIPOPROTEIN"/>
    <property type="match status" value="1"/>
</dbReference>
<keyword evidence="1" id="KW-0732">Signal</keyword>
<accession>A0ABS9SLY8</accession>
<protein>
    <recommendedName>
        <fullName evidence="4">DUF4136 domain-containing protein</fullName>
    </recommendedName>
</protein>
<evidence type="ECO:0000256" key="1">
    <source>
        <dbReference type="SAM" id="SignalP"/>
    </source>
</evidence>
<dbReference type="Proteomes" id="UP001202248">
    <property type="component" value="Unassembled WGS sequence"/>
</dbReference>
<organism evidence="2 3">
    <name type="scientific">Niabella ginsengisoli</name>
    <dbReference type="NCBI Taxonomy" id="522298"/>
    <lineage>
        <taxon>Bacteria</taxon>
        <taxon>Pseudomonadati</taxon>
        <taxon>Bacteroidota</taxon>
        <taxon>Chitinophagia</taxon>
        <taxon>Chitinophagales</taxon>
        <taxon>Chitinophagaceae</taxon>
        <taxon>Niabella</taxon>
    </lineage>
</organism>
<sequence>MKYRRSLYAVLLLLSFSYGCVTRNSSEAKTIVTEINGDLFIRVEKKTNWFNTVEYEKLFPSKGLSKSQKDSIVKKITDSLRVKI</sequence>
<gene>
    <name evidence="2" type="ORF">MKP09_16415</name>
</gene>
<comment type="caution">
    <text evidence="2">The sequence shown here is derived from an EMBL/GenBank/DDBJ whole genome shotgun (WGS) entry which is preliminary data.</text>
</comment>
<evidence type="ECO:0000313" key="2">
    <source>
        <dbReference type="EMBL" id="MCH5599382.1"/>
    </source>
</evidence>
<evidence type="ECO:0008006" key="4">
    <source>
        <dbReference type="Google" id="ProtNLM"/>
    </source>
</evidence>
<dbReference type="RefSeq" id="WP_240831222.1">
    <property type="nucleotide sequence ID" value="NZ_JAKWBL010000003.1"/>
</dbReference>